<dbReference type="AlphaFoldDB" id="A0A0D7CMS3"/>
<protein>
    <submittedName>
        <fullName evidence="1">Uncharacterized protein</fullName>
    </submittedName>
</protein>
<reference evidence="1 2" key="1">
    <citation type="submission" date="2014-09" db="EMBL/GenBank/DDBJ databases">
        <title>Draft genome sequence of Streptomyces natalensis ATCC 27448, producer of the antifungal pimaricin.</title>
        <authorList>
            <person name="Mendes M.V."/>
            <person name="Beites T."/>
            <person name="Pires S."/>
            <person name="Santos C.L."/>
            <person name="Moradas-Ferreira P."/>
        </authorList>
    </citation>
    <scope>NUCLEOTIDE SEQUENCE [LARGE SCALE GENOMIC DNA]</scope>
    <source>
        <strain evidence="1 2">ATCC 27448</strain>
    </source>
</reference>
<comment type="caution">
    <text evidence="1">The sequence shown here is derived from an EMBL/GenBank/DDBJ whole genome shotgun (WGS) entry which is preliminary data.</text>
</comment>
<accession>A0A0D7CMS3</accession>
<organism evidence="1 2">
    <name type="scientific">Streptomyces natalensis ATCC 27448</name>
    <dbReference type="NCBI Taxonomy" id="1240678"/>
    <lineage>
        <taxon>Bacteria</taxon>
        <taxon>Bacillati</taxon>
        <taxon>Actinomycetota</taxon>
        <taxon>Actinomycetes</taxon>
        <taxon>Kitasatosporales</taxon>
        <taxon>Streptomycetaceae</taxon>
        <taxon>Streptomyces</taxon>
    </lineage>
</organism>
<dbReference type="EMBL" id="JRKI01000023">
    <property type="protein sequence ID" value="KIZ17366.1"/>
    <property type="molecule type" value="Genomic_DNA"/>
</dbReference>
<dbReference type="Proteomes" id="UP000032458">
    <property type="component" value="Unassembled WGS sequence"/>
</dbReference>
<keyword evidence="2" id="KW-1185">Reference proteome</keyword>
<evidence type="ECO:0000313" key="2">
    <source>
        <dbReference type="Proteomes" id="UP000032458"/>
    </source>
</evidence>
<sequence length="67" mass="7298">MVGHEAFLVSRVAGWRQGQTLRWASWSAIRARALVRPMALLSRPQQHLEVAVGTAPRGALMCSQATG</sequence>
<name>A0A0D7CMS3_9ACTN</name>
<evidence type="ECO:0000313" key="1">
    <source>
        <dbReference type="EMBL" id="KIZ17366.1"/>
    </source>
</evidence>
<proteinExistence type="predicted"/>
<gene>
    <name evidence="1" type="ORF">SNA_15285</name>
</gene>